<dbReference type="EMBL" id="BARU01012025">
    <property type="protein sequence ID" value="GAH36143.1"/>
    <property type="molecule type" value="Genomic_DNA"/>
</dbReference>
<gene>
    <name evidence="1" type="ORF">S03H2_22356</name>
</gene>
<dbReference type="InterPro" id="IPR003748">
    <property type="entry name" value="DUF169"/>
</dbReference>
<dbReference type="Pfam" id="PF02596">
    <property type="entry name" value="DUF169"/>
    <property type="match status" value="1"/>
</dbReference>
<dbReference type="PANTHER" id="PTHR37954">
    <property type="entry name" value="BLL4979 PROTEIN"/>
    <property type="match status" value="1"/>
</dbReference>
<feature type="non-terminal residue" evidence="1">
    <location>
        <position position="1"/>
    </location>
</feature>
<dbReference type="PANTHER" id="PTHR37954:SF3">
    <property type="entry name" value="DUF169 DOMAIN-CONTAINING PROTEIN"/>
    <property type="match status" value="1"/>
</dbReference>
<accession>X1GT07</accession>
<organism evidence="1">
    <name type="scientific">marine sediment metagenome</name>
    <dbReference type="NCBI Taxonomy" id="412755"/>
    <lineage>
        <taxon>unclassified sequences</taxon>
        <taxon>metagenomes</taxon>
        <taxon>ecological metagenomes</taxon>
    </lineage>
</organism>
<sequence>FLDFNEVVFNMSENLDKYWDYGKKLEQYLRPATFPIAIKLIKKENEIPSNSRTPQKDLKIQNFICQNFSMVRRYGWTVAITEQDCICRLARAVYGWDTVSEEMAEWGHQFNIGLYAKDLETSKKLQKHLYIFNNEYMGLVISPLTRTKVVPDVVQIYCLPAQAMRLTQAYLYMEGGMLEFTDAGRIGSCHIGVIKTFQTDKPQLVILGNGDRVWGGAEDHEVMYSIPGSKLDIIIEGLEATHSAGLRYPIPKY</sequence>
<dbReference type="AlphaFoldDB" id="X1GT07"/>
<name>X1GT07_9ZZZZ</name>
<feature type="non-terminal residue" evidence="1">
    <location>
        <position position="253"/>
    </location>
</feature>
<proteinExistence type="predicted"/>
<protein>
    <submittedName>
        <fullName evidence="1">Uncharacterized protein</fullName>
    </submittedName>
</protein>
<reference evidence="1" key="1">
    <citation type="journal article" date="2014" name="Front. Microbiol.">
        <title>High frequency of phylogenetically diverse reductive dehalogenase-homologous genes in deep subseafloor sedimentary metagenomes.</title>
        <authorList>
            <person name="Kawai M."/>
            <person name="Futagami T."/>
            <person name="Toyoda A."/>
            <person name="Takaki Y."/>
            <person name="Nishi S."/>
            <person name="Hori S."/>
            <person name="Arai W."/>
            <person name="Tsubouchi T."/>
            <person name="Morono Y."/>
            <person name="Uchiyama I."/>
            <person name="Ito T."/>
            <person name="Fujiyama A."/>
            <person name="Inagaki F."/>
            <person name="Takami H."/>
        </authorList>
    </citation>
    <scope>NUCLEOTIDE SEQUENCE</scope>
    <source>
        <strain evidence="1">Expedition CK06-06</strain>
    </source>
</reference>
<comment type="caution">
    <text evidence="1">The sequence shown here is derived from an EMBL/GenBank/DDBJ whole genome shotgun (WGS) entry which is preliminary data.</text>
</comment>
<evidence type="ECO:0000313" key="1">
    <source>
        <dbReference type="EMBL" id="GAH36143.1"/>
    </source>
</evidence>